<accession>A0A9W8TKW2</accession>
<sequence length="171" mass="19588">MAHILDTSIELQQHITRAPQPIFNEESITRIELKRPDGTLLDIELYRLQYHKEWDDIVNLAKNEASKIREVTLASKYNINAFLLRSGAVFPGKEIALMIPIGEINIDNAPRVAFHRENERARLQKWERKLYILEPGVCVRIARGNISFLWVSFQETESTGEISLTSSLSAS</sequence>
<reference evidence="1" key="1">
    <citation type="submission" date="2022-07" db="EMBL/GenBank/DDBJ databases">
        <title>Genome Sequence of Xylaria arbuscula.</title>
        <authorList>
            <person name="Buettner E."/>
        </authorList>
    </citation>
    <scope>NUCLEOTIDE SEQUENCE</scope>
    <source>
        <strain evidence="1">VT107</strain>
    </source>
</reference>
<evidence type="ECO:0000313" key="1">
    <source>
        <dbReference type="EMBL" id="KAJ3566821.1"/>
    </source>
</evidence>
<protein>
    <submittedName>
        <fullName evidence="1">Uncharacterized protein</fullName>
    </submittedName>
</protein>
<evidence type="ECO:0000313" key="2">
    <source>
        <dbReference type="Proteomes" id="UP001148614"/>
    </source>
</evidence>
<dbReference type="AlphaFoldDB" id="A0A9W8TKW2"/>
<proteinExistence type="predicted"/>
<gene>
    <name evidence="1" type="ORF">NPX13_g6992</name>
</gene>
<dbReference type="Proteomes" id="UP001148614">
    <property type="component" value="Unassembled WGS sequence"/>
</dbReference>
<dbReference type="EMBL" id="JANPWZ010001312">
    <property type="protein sequence ID" value="KAJ3566821.1"/>
    <property type="molecule type" value="Genomic_DNA"/>
</dbReference>
<comment type="caution">
    <text evidence="1">The sequence shown here is derived from an EMBL/GenBank/DDBJ whole genome shotgun (WGS) entry which is preliminary data.</text>
</comment>
<name>A0A9W8TKW2_9PEZI</name>
<organism evidence="1 2">
    <name type="scientific">Xylaria arbuscula</name>
    <dbReference type="NCBI Taxonomy" id="114810"/>
    <lineage>
        <taxon>Eukaryota</taxon>
        <taxon>Fungi</taxon>
        <taxon>Dikarya</taxon>
        <taxon>Ascomycota</taxon>
        <taxon>Pezizomycotina</taxon>
        <taxon>Sordariomycetes</taxon>
        <taxon>Xylariomycetidae</taxon>
        <taxon>Xylariales</taxon>
        <taxon>Xylariaceae</taxon>
        <taxon>Xylaria</taxon>
    </lineage>
</organism>
<keyword evidence="2" id="KW-1185">Reference proteome</keyword>